<sequence length="244" mass="27195">MGLQLHVFRRGATYVWRRRVPASQGGKLMQVSLRTNDPLIARRVALMVSAESYGIFDAMIQNRLSRDDARKLLEAAIMRALGQIEIIRMNIPDSPEMHVWQNTLSKDWAMGKAYDIVSHRGAAAAPILDMDREEMRAEGRTEGEIEKCDTNVGLLVQGFEAPPTEGPNAPAYRLMKETLGRDRFTQAEVNHGRRVVCRGRGAAFLIASRGHLSNIDKATRDALALAEADEKKEVDKEVRSVSAV</sequence>
<dbReference type="KEGG" id="fap:GR316_04260"/>
<protein>
    <recommendedName>
        <fullName evidence="1">DUF6538 domain-containing protein</fullName>
    </recommendedName>
</protein>
<name>A0A8J8MSE1_9RHOB</name>
<gene>
    <name evidence="2" type="ORF">GR316_04260</name>
</gene>
<dbReference type="InterPro" id="IPR046668">
    <property type="entry name" value="DUF6538"/>
</dbReference>
<accession>A0A8J8MSE1</accession>
<evidence type="ECO:0000313" key="3">
    <source>
        <dbReference type="Proteomes" id="UP000679284"/>
    </source>
</evidence>
<proteinExistence type="predicted"/>
<evidence type="ECO:0000313" key="2">
    <source>
        <dbReference type="EMBL" id="QUS35554.1"/>
    </source>
</evidence>
<dbReference type="AlphaFoldDB" id="A0A8J8MSE1"/>
<dbReference type="Pfam" id="PF20172">
    <property type="entry name" value="DUF6538"/>
    <property type="match status" value="1"/>
</dbReference>
<keyword evidence="3" id="KW-1185">Reference proteome</keyword>
<organism evidence="2 3">
    <name type="scientific">Falsirhodobacter algicola</name>
    <dbReference type="NCBI Taxonomy" id="2692330"/>
    <lineage>
        <taxon>Bacteria</taxon>
        <taxon>Pseudomonadati</taxon>
        <taxon>Pseudomonadota</taxon>
        <taxon>Alphaproteobacteria</taxon>
        <taxon>Rhodobacterales</taxon>
        <taxon>Paracoccaceae</taxon>
        <taxon>Falsirhodobacter</taxon>
    </lineage>
</organism>
<dbReference type="Proteomes" id="UP000679284">
    <property type="component" value="Chromosome"/>
</dbReference>
<dbReference type="EMBL" id="CP047289">
    <property type="protein sequence ID" value="QUS35554.1"/>
    <property type="molecule type" value="Genomic_DNA"/>
</dbReference>
<feature type="domain" description="DUF6538" evidence="1">
    <location>
        <begin position="6"/>
        <end position="59"/>
    </location>
</feature>
<reference evidence="2" key="1">
    <citation type="submission" date="2020-01" db="EMBL/GenBank/DDBJ databases">
        <authorList>
            <person name="Yang Y."/>
            <person name="Kwon Y.M."/>
        </authorList>
    </citation>
    <scope>NUCLEOTIDE SEQUENCE</scope>
    <source>
        <strain evidence="2">PG104</strain>
    </source>
</reference>
<evidence type="ECO:0000259" key="1">
    <source>
        <dbReference type="Pfam" id="PF20172"/>
    </source>
</evidence>
<dbReference type="RefSeq" id="WP_211784802.1">
    <property type="nucleotide sequence ID" value="NZ_CP047289.1"/>
</dbReference>